<comment type="caution">
    <text evidence="3">The sequence shown here is derived from an EMBL/GenBank/DDBJ whole genome shotgun (WGS) entry which is preliminary data.</text>
</comment>
<name>A0A327Z5Q3_9ACTN</name>
<dbReference type="EMBL" id="QLMJ01000021">
    <property type="protein sequence ID" value="RAK28093.1"/>
    <property type="molecule type" value="Genomic_DNA"/>
</dbReference>
<dbReference type="InterPro" id="IPR012347">
    <property type="entry name" value="Ferritin-like"/>
</dbReference>
<feature type="domain" description="DUF305" evidence="2">
    <location>
        <begin position="75"/>
        <end position="192"/>
    </location>
</feature>
<dbReference type="InterPro" id="IPR005183">
    <property type="entry name" value="DUF305_CopM-like"/>
</dbReference>
<sequence length="207" mass="21607">MFANHRVFLAVALSAGLLSGTAGLTAGCAGPAAAPPATSAAPGLSPTAGLTAGNAGAGGFSATDNAWIEVNIAMNEQILPLLDLAPAHGSNPQLKALAADLTKRFGTELDDLRRLHGEAGLPTENPHLGMPMPGMVTPDQVTEAAAKTGAPFDVLLRQHVKEHWTQSEMLLGSLMKLDSPQPIVDLAIRMKSNRDYIRYTLADIPEN</sequence>
<protein>
    <recommendedName>
        <fullName evidence="2">DUF305 domain-containing protein</fullName>
    </recommendedName>
</protein>
<dbReference type="PROSITE" id="PS51257">
    <property type="entry name" value="PROKAR_LIPOPROTEIN"/>
    <property type="match status" value="1"/>
</dbReference>
<keyword evidence="4" id="KW-1185">Reference proteome</keyword>
<evidence type="ECO:0000313" key="3">
    <source>
        <dbReference type="EMBL" id="RAK28093.1"/>
    </source>
</evidence>
<accession>A0A327Z5Q3</accession>
<dbReference type="Gene3D" id="1.20.1260.10">
    <property type="match status" value="1"/>
</dbReference>
<dbReference type="OrthoDB" id="3538028at2"/>
<dbReference type="Pfam" id="PF03713">
    <property type="entry name" value="DUF305"/>
    <property type="match status" value="1"/>
</dbReference>
<dbReference type="AlphaFoldDB" id="A0A327Z5Q3"/>
<reference evidence="3 4" key="1">
    <citation type="submission" date="2018-06" db="EMBL/GenBank/DDBJ databases">
        <title>Genomic Encyclopedia of Type Strains, Phase III (KMG-III): the genomes of soil and plant-associated and newly described type strains.</title>
        <authorList>
            <person name="Whitman W."/>
        </authorList>
    </citation>
    <scope>NUCLEOTIDE SEQUENCE [LARGE SCALE GENOMIC DNA]</scope>
    <source>
        <strain evidence="3 4">CGMCC 4.7090</strain>
    </source>
</reference>
<keyword evidence="1" id="KW-0732">Signal</keyword>
<feature type="signal peptide" evidence="1">
    <location>
        <begin position="1"/>
        <end position="24"/>
    </location>
</feature>
<feature type="chain" id="PRO_5039252035" description="DUF305 domain-containing protein" evidence="1">
    <location>
        <begin position="25"/>
        <end position="207"/>
    </location>
</feature>
<evidence type="ECO:0000256" key="1">
    <source>
        <dbReference type="SAM" id="SignalP"/>
    </source>
</evidence>
<gene>
    <name evidence="3" type="ORF">B0I29_121189</name>
</gene>
<dbReference type="Proteomes" id="UP000249341">
    <property type="component" value="Unassembled WGS sequence"/>
</dbReference>
<evidence type="ECO:0000259" key="2">
    <source>
        <dbReference type="Pfam" id="PF03713"/>
    </source>
</evidence>
<organism evidence="3 4">
    <name type="scientific">Actinoplanes lutulentus</name>
    <dbReference type="NCBI Taxonomy" id="1287878"/>
    <lineage>
        <taxon>Bacteria</taxon>
        <taxon>Bacillati</taxon>
        <taxon>Actinomycetota</taxon>
        <taxon>Actinomycetes</taxon>
        <taxon>Micromonosporales</taxon>
        <taxon>Micromonosporaceae</taxon>
        <taxon>Actinoplanes</taxon>
    </lineage>
</organism>
<evidence type="ECO:0000313" key="4">
    <source>
        <dbReference type="Proteomes" id="UP000249341"/>
    </source>
</evidence>
<dbReference type="RefSeq" id="WP_111653713.1">
    <property type="nucleotide sequence ID" value="NZ_JACHWI010000008.1"/>
</dbReference>
<proteinExistence type="predicted"/>